<dbReference type="AlphaFoldDB" id="A0A813JX80"/>
<dbReference type="FunFam" id="1.10.238.10:FF:000003">
    <property type="entry name" value="Calmodulin A"/>
    <property type="match status" value="1"/>
</dbReference>
<dbReference type="CDD" id="cd00051">
    <property type="entry name" value="EFh"/>
    <property type="match status" value="1"/>
</dbReference>
<evidence type="ECO:0000256" key="1">
    <source>
        <dbReference type="ARBA" id="ARBA00022737"/>
    </source>
</evidence>
<proteinExistence type="predicted"/>
<dbReference type="InterPro" id="IPR018247">
    <property type="entry name" value="EF_Hand_1_Ca_BS"/>
</dbReference>
<keyword evidence="2" id="KW-0106">Calcium</keyword>
<accession>A0A813JX80</accession>
<dbReference type="InterPro" id="IPR011992">
    <property type="entry name" value="EF-hand-dom_pair"/>
</dbReference>
<dbReference type="GO" id="GO:0005509">
    <property type="term" value="F:calcium ion binding"/>
    <property type="evidence" value="ECO:0007669"/>
    <property type="project" value="InterPro"/>
</dbReference>
<reference evidence="5" key="1">
    <citation type="submission" date="2021-02" db="EMBL/GenBank/DDBJ databases">
        <authorList>
            <person name="Dougan E. K."/>
            <person name="Rhodes N."/>
            <person name="Thang M."/>
            <person name="Chan C."/>
        </authorList>
    </citation>
    <scope>NUCLEOTIDE SEQUENCE</scope>
</reference>
<dbReference type="Proteomes" id="UP000626109">
    <property type="component" value="Unassembled WGS sequence"/>
</dbReference>
<dbReference type="PROSITE" id="PS00018">
    <property type="entry name" value="EF_HAND_1"/>
    <property type="match status" value="2"/>
</dbReference>
<dbReference type="SUPFAM" id="SSF47473">
    <property type="entry name" value="EF-hand"/>
    <property type="match status" value="1"/>
</dbReference>
<keyword evidence="1" id="KW-0677">Repeat</keyword>
<dbReference type="GO" id="GO:0005737">
    <property type="term" value="C:cytoplasm"/>
    <property type="evidence" value="ECO:0007669"/>
    <property type="project" value="TreeGrafter"/>
</dbReference>
<dbReference type="Gene3D" id="1.10.238.10">
    <property type="entry name" value="EF-hand"/>
    <property type="match status" value="1"/>
</dbReference>
<dbReference type="InterPro" id="IPR001611">
    <property type="entry name" value="Leu-rich_rpt"/>
</dbReference>
<evidence type="ECO:0000313" key="5">
    <source>
        <dbReference type="EMBL" id="CAE8685046.1"/>
    </source>
</evidence>
<sequence length="266" mass="28283">MPDKLLSLQLDVMGIHGLTDADAADLGQALPKFLVNLTLVFTGCCLLGDAGVAAFAQSLPPSTLRTLNLSLVGCELITDSGLIALAMQLSPDLEALTLDLRVCEKITDSGAAALAHYLPAALQTLSLNFNSTSVSDERLASCQSLEAMKTWQTTATVEVAPAAPAAPKFPEKDIAEIKKAFAKADRNKNGVLSKRELKAVLVALKLSEQDVDELISEADVDGDGCLNLDEFIDWIFGGGGNKSKPKLAKSKSRVSDVKSRHRLPRP</sequence>
<dbReference type="PROSITE" id="PS50222">
    <property type="entry name" value="EF_HAND_2"/>
    <property type="match status" value="2"/>
</dbReference>
<name>A0A813JX80_POLGL</name>
<evidence type="ECO:0000313" key="6">
    <source>
        <dbReference type="Proteomes" id="UP000626109"/>
    </source>
</evidence>
<dbReference type="InterPro" id="IPR032675">
    <property type="entry name" value="LRR_dom_sf"/>
</dbReference>
<gene>
    <name evidence="5" type="ORF">PGLA2088_LOCUS24269</name>
</gene>
<dbReference type="SMART" id="SM00054">
    <property type="entry name" value="EFh"/>
    <property type="match status" value="2"/>
</dbReference>
<feature type="compositionally biased region" description="Basic residues" evidence="3">
    <location>
        <begin position="243"/>
        <end position="252"/>
    </location>
</feature>
<dbReference type="Pfam" id="PF13499">
    <property type="entry name" value="EF-hand_7"/>
    <property type="match status" value="1"/>
</dbReference>
<dbReference type="Pfam" id="PF13516">
    <property type="entry name" value="LRR_6"/>
    <property type="match status" value="2"/>
</dbReference>
<feature type="domain" description="EF-hand" evidence="4">
    <location>
        <begin position="172"/>
        <end position="207"/>
    </location>
</feature>
<dbReference type="InterPro" id="IPR002048">
    <property type="entry name" value="EF_hand_dom"/>
</dbReference>
<protein>
    <recommendedName>
        <fullName evidence="4">EF-hand domain-containing protein</fullName>
    </recommendedName>
</protein>
<organism evidence="5 6">
    <name type="scientific">Polarella glacialis</name>
    <name type="common">Dinoflagellate</name>
    <dbReference type="NCBI Taxonomy" id="89957"/>
    <lineage>
        <taxon>Eukaryota</taxon>
        <taxon>Sar</taxon>
        <taxon>Alveolata</taxon>
        <taxon>Dinophyceae</taxon>
        <taxon>Suessiales</taxon>
        <taxon>Suessiaceae</taxon>
        <taxon>Polarella</taxon>
    </lineage>
</organism>
<feature type="region of interest" description="Disordered" evidence="3">
    <location>
        <begin position="239"/>
        <end position="266"/>
    </location>
</feature>
<evidence type="ECO:0000256" key="2">
    <source>
        <dbReference type="ARBA" id="ARBA00022837"/>
    </source>
</evidence>
<dbReference type="Gene3D" id="3.80.10.10">
    <property type="entry name" value="Ribonuclease Inhibitor"/>
    <property type="match status" value="1"/>
</dbReference>
<evidence type="ECO:0000256" key="3">
    <source>
        <dbReference type="SAM" id="MobiDB-lite"/>
    </source>
</evidence>
<dbReference type="PANTHER" id="PTHR13382">
    <property type="entry name" value="MITOCHONDRIAL ATP SYNTHASE COUPLING FACTOR B"/>
    <property type="match status" value="1"/>
</dbReference>
<evidence type="ECO:0000259" key="4">
    <source>
        <dbReference type="PROSITE" id="PS50222"/>
    </source>
</evidence>
<dbReference type="SUPFAM" id="SSF52047">
    <property type="entry name" value="RNI-like"/>
    <property type="match status" value="1"/>
</dbReference>
<comment type="caution">
    <text evidence="5">The sequence shown here is derived from an EMBL/GenBank/DDBJ whole genome shotgun (WGS) entry which is preliminary data.</text>
</comment>
<feature type="domain" description="EF-hand" evidence="4">
    <location>
        <begin position="208"/>
        <end position="241"/>
    </location>
</feature>
<dbReference type="InterPro" id="IPR050648">
    <property type="entry name" value="F-box_LRR-repeat"/>
</dbReference>
<dbReference type="EMBL" id="CAJNNW010026406">
    <property type="protein sequence ID" value="CAE8685046.1"/>
    <property type="molecule type" value="Genomic_DNA"/>
</dbReference>